<dbReference type="EMBL" id="VIBQ01000034">
    <property type="protein sequence ID" value="KAB8428885.1"/>
    <property type="molecule type" value="Genomic_DNA"/>
</dbReference>
<protein>
    <submittedName>
        <fullName evidence="2">Uncharacterized protein</fullName>
    </submittedName>
</protein>
<dbReference type="AlphaFoldDB" id="A0A5N6KZR5"/>
<keyword evidence="3" id="KW-1185">Reference proteome</keyword>
<dbReference type="Proteomes" id="UP000327013">
    <property type="component" value="Unassembled WGS sequence"/>
</dbReference>
<evidence type="ECO:0000313" key="2">
    <source>
        <dbReference type="EMBL" id="KAB8428885.1"/>
    </source>
</evidence>
<sequence>MGKLPLSSLGLDLGSSHGLTIALEHPIFSSVTNAQTSFGLVPFMPDKSAGGFAGVHHFALTPMIGCPQASQSSDLSSGSSLWQPLGLLTGCPAD</sequence>
<reference evidence="2 3" key="1">
    <citation type="submission" date="2019-06" db="EMBL/GenBank/DDBJ databases">
        <title>A chromosomal-level reference genome of Carpinus fangiana (Coryloideae, Betulaceae).</title>
        <authorList>
            <person name="Yang X."/>
            <person name="Wang Z."/>
            <person name="Zhang L."/>
            <person name="Hao G."/>
            <person name="Liu J."/>
            <person name="Yang Y."/>
        </authorList>
    </citation>
    <scope>NUCLEOTIDE SEQUENCE [LARGE SCALE GENOMIC DNA]</scope>
    <source>
        <strain evidence="2">Cfa_2016G</strain>
        <tissue evidence="2">Leaf</tissue>
    </source>
</reference>
<feature type="compositionally biased region" description="Low complexity" evidence="1">
    <location>
        <begin position="70"/>
        <end position="80"/>
    </location>
</feature>
<gene>
    <name evidence="2" type="ORF">FH972_024998</name>
</gene>
<evidence type="ECO:0000313" key="3">
    <source>
        <dbReference type="Proteomes" id="UP000327013"/>
    </source>
</evidence>
<name>A0A5N6KZR5_9ROSI</name>
<evidence type="ECO:0000256" key="1">
    <source>
        <dbReference type="SAM" id="MobiDB-lite"/>
    </source>
</evidence>
<organism evidence="2 3">
    <name type="scientific">Carpinus fangiana</name>
    <dbReference type="NCBI Taxonomy" id="176857"/>
    <lineage>
        <taxon>Eukaryota</taxon>
        <taxon>Viridiplantae</taxon>
        <taxon>Streptophyta</taxon>
        <taxon>Embryophyta</taxon>
        <taxon>Tracheophyta</taxon>
        <taxon>Spermatophyta</taxon>
        <taxon>Magnoliopsida</taxon>
        <taxon>eudicotyledons</taxon>
        <taxon>Gunneridae</taxon>
        <taxon>Pentapetalae</taxon>
        <taxon>rosids</taxon>
        <taxon>fabids</taxon>
        <taxon>Fagales</taxon>
        <taxon>Betulaceae</taxon>
        <taxon>Carpinus</taxon>
    </lineage>
</organism>
<proteinExistence type="predicted"/>
<accession>A0A5N6KZR5</accession>
<feature type="region of interest" description="Disordered" evidence="1">
    <location>
        <begin position="70"/>
        <end position="94"/>
    </location>
</feature>
<comment type="caution">
    <text evidence="2">The sequence shown here is derived from an EMBL/GenBank/DDBJ whole genome shotgun (WGS) entry which is preliminary data.</text>
</comment>